<protein>
    <recommendedName>
        <fullName evidence="9">Methylated-DNA--protein-cysteine methyltransferase</fullName>
        <ecNumber evidence="9">2.1.1.63</ecNumber>
    </recommendedName>
    <alternativeName>
        <fullName evidence="9">6-O-methylguanine-DNA methyltransferase</fullName>
        <shortName evidence="9">MGMT</shortName>
    </alternativeName>
    <alternativeName>
        <fullName evidence="9">O-6-methylguanine-DNA-alkyltransferase</fullName>
    </alternativeName>
</protein>
<dbReference type="FunFam" id="1.10.10.10:FF:000214">
    <property type="entry name" value="Methylated-DNA--protein-cysteine methyltransferase"/>
    <property type="match status" value="1"/>
</dbReference>
<dbReference type="InterPro" id="IPR036631">
    <property type="entry name" value="MGMT_N_sf"/>
</dbReference>
<evidence type="ECO:0000256" key="3">
    <source>
        <dbReference type="ARBA" id="ARBA00022490"/>
    </source>
</evidence>
<comment type="similarity">
    <text evidence="2 9">Belongs to the MGMT family.</text>
</comment>
<reference evidence="12 13" key="1">
    <citation type="submission" date="2016-10" db="EMBL/GenBank/DDBJ databases">
        <authorList>
            <person name="de Groot N.N."/>
        </authorList>
    </citation>
    <scope>NUCLEOTIDE SEQUENCE [LARGE SCALE GENOMIC DNA]</scope>
    <source>
        <strain evidence="12 13">DSM 44908</strain>
    </source>
</reference>
<evidence type="ECO:0000259" key="11">
    <source>
        <dbReference type="Pfam" id="PF02870"/>
    </source>
</evidence>
<evidence type="ECO:0000256" key="1">
    <source>
        <dbReference type="ARBA" id="ARBA00001286"/>
    </source>
</evidence>
<dbReference type="PROSITE" id="PS00374">
    <property type="entry name" value="MGMT"/>
    <property type="match status" value="1"/>
</dbReference>
<dbReference type="GO" id="GO:0006307">
    <property type="term" value="P:DNA alkylation repair"/>
    <property type="evidence" value="ECO:0007669"/>
    <property type="project" value="UniProtKB-UniRule"/>
</dbReference>
<name>A0A1I0TSJ3_9NOCA</name>
<dbReference type="Gene3D" id="1.10.10.10">
    <property type="entry name" value="Winged helix-like DNA-binding domain superfamily/Winged helix DNA-binding domain"/>
    <property type="match status" value="1"/>
</dbReference>
<dbReference type="AlphaFoldDB" id="A0A1I0TSJ3"/>
<keyword evidence="3 9" id="KW-0963">Cytoplasm</keyword>
<comment type="catalytic activity">
    <reaction evidence="1 9">
        <text>a 4-O-methyl-thymidine in DNA + L-cysteinyl-[protein] = a thymidine in DNA + S-methyl-L-cysteinyl-[protein]</text>
        <dbReference type="Rhea" id="RHEA:53428"/>
        <dbReference type="Rhea" id="RHEA-COMP:10131"/>
        <dbReference type="Rhea" id="RHEA-COMP:10132"/>
        <dbReference type="Rhea" id="RHEA-COMP:13555"/>
        <dbReference type="Rhea" id="RHEA-COMP:13556"/>
        <dbReference type="ChEBI" id="CHEBI:29950"/>
        <dbReference type="ChEBI" id="CHEBI:82612"/>
        <dbReference type="ChEBI" id="CHEBI:137386"/>
        <dbReference type="ChEBI" id="CHEBI:137387"/>
        <dbReference type="EC" id="2.1.1.63"/>
    </reaction>
</comment>
<proteinExistence type="inferred from homology"/>
<keyword evidence="5 9" id="KW-0808">Transferase</keyword>
<keyword evidence="6 9" id="KW-0227">DNA damage</keyword>
<dbReference type="InterPro" id="IPR023546">
    <property type="entry name" value="MGMT"/>
</dbReference>
<dbReference type="GO" id="GO:0032259">
    <property type="term" value="P:methylation"/>
    <property type="evidence" value="ECO:0007669"/>
    <property type="project" value="UniProtKB-KW"/>
</dbReference>
<keyword evidence="4 9" id="KW-0489">Methyltransferase</keyword>
<dbReference type="Proteomes" id="UP000182054">
    <property type="component" value="Unassembled WGS sequence"/>
</dbReference>
<dbReference type="CDD" id="cd06445">
    <property type="entry name" value="ATase"/>
    <property type="match status" value="1"/>
</dbReference>
<dbReference type="PANTHER" id="PTHR10815:SF5">
    <property type="entry name" value="METHYLATED-DNA--PROTEIN-CYSTEINE METHYLTRANSFERASE"/>
    <property type="match status" value="1"/>
</dbReference>
<dbReference type="InterPro" id="IPR036217">
    <property type="entry name" value="MethylDNA_cys_MeTrfase_DNAb"/>
</dbReference>
<comment type="miscellaneous">
    <text evidence="9">This enzyme catalyzes only one turnover and therefore is not strictly catalytic. According to one definition, an enzyme is a biocatalyst that acts repeatedly and over many reaction cycles.</text>
</comment>
<dbReference type="InterPro" id="IPR014048">
    <property type="entry name" value="MethylDNA_cys_MeTrfase_DNA-bd"/>
</dbReference>
<dbReference type="RefSeq" id="WP_068363353.1">
    <property type="nucleotide sequence ID" value="NZ_FOJN01000009.1"/>
</dbReference>
<dbReference type="NCBIfam" id="TIGR00589">
    <property type="entry name" value="ogt"/>
    <property type="match status" value="1"/>
</dbReference>
<organism evidence="12 13">
    <name type="scientific">Rhodococcoides kroppenstedtii</name>
    <dbReference type="NCBI Taxonomy" id="293050"/>
    <lineage>
        <taxon>Bacteria</taxon>
        <taxon>Bacillati</taxon>
        <taxon>Actinomycetota</taxon>
        <taxon>Actinomycetes</taxon>
        <taxon>Mycobacteriales</taxon>
        <taxon>Nocardiaceae</taxon>
        <taxon>Rhodococcoides</taxon>
    </lineage>
</organism>
<evidence type="ECO:0000313" key="13">
    <source>
        <dbReference type="Proteomes" id="UP000182054"/>
    </source>
</evidence>
<evidence type="ECO:0000313" key="12">
    <source>
        <dbReference type="EMBL" id="SFA54670.1"/>
    </source>
</evidence>
<dbReference type="PANTHER" id="PTHR10815">
    <property type="entry name" value="METHYLATED-DNA--PROTEIN-CYSTEINE METHYLTRANSFERASE"/>
    <property type="match status" value="1"/>
</dbReference>
<dbReference type="InterPro" id="IPR036388">
    <property type="entry name" value="WH-like_DNA-bd_sf"/>
</dbReference>
<feature type="domain" description="Methylated-DNA-[protein]-cysteine S-methyltransferase DNA binding" evidence="10">
    <location>
        <begin position="76"/>
        <end position="155"/>
    </location>
</feature>
<sequence>MPVHTIVESPIGPLTAVRDGAAITGLYFPAHAPAPAPARLGERDDAGFDDLRDQLAEYFAGTRHAFDLELAPSGTDFQVDVWGALRTIPYGTTWTYTEVATAVGRPGSVRAVAAANGRNPLSIVVPCHRVIGASGSLTGFAGGLERKRFLLDLESGDRLF</sequence>
<dbReference type="Gene3D" id="3.30.160.70">
    <property type="entry name" value="Methylated DNA-protein cysteine methyltransferase domain"/>
    <property type="match status" value="1"/>
</dbReference>
<comment type="function">
    <text evidence="9">Involved in the cellular defense against the biological effects of O6-methylguanine (O6-MeG) and O4-methylthymine (O4-MeT) in DNA. Repairs the methylated nucleobase in DNA by stoichiometrically transferring the methyl group to a cysteine residue in the enzyme. This is a suicide reaction: the enzyme is irreversibly inactivated.</text>
</comment>
<dbReference type="GO" id="GO:0003908">
    <property type="term" value="F:methylated-DNA-[protein]-cysteine S-methyltransferase activity"/>
    <property type="evidence" value="ECO:0007669"/>
    <property type="project" value="UniProtKB-UniRule"/>
</dbReference>
<dbReference type="Pfam" id="PF02870">
    <property type="entry name" value="Methyltransf_1N"/>
    <property type="match status" value="1"/>
</dbReference>
<evidence type="ECO:0000256" key="8">
    <source>
        <dbReference type="ARBA" id="ARBA00049348"/>
    </source>
</evidence>
<dbReference type="InterPro" id="IPR001497">
    <property type="entry name" value="MethylDNA_cys_MeTrfase_AS"/>
</dbReference>
<dbReference type="GO" id="GO:0005737">
    <property type="term" value="C:cytoplasm"/>
    <property type="evidence" value="ECO:0007669"/>
    <property type="project" value="UniProtKB-SubCell"/>
</dbReference>
<dbReference type="InterPro" id="IPR008332">
    <property type="entry name" value="MethylG_MeTrfase_N"/>
</dbReference>
<dbReference type="OrthoDB" id="9802228at2"/>
<dbReference type="EMBL" id="FOJN01000009">
    <property type="protein sequence ID" value="SFA54670.1"/>
    <property type="molecule type" value="Genomic_DNA"/>
</dbReference>
<accession>A0A1I0TSJ3</accession>
<dbReference type="GeneID" id="85486337"/>
<dbReference type="HAMAP" id="MF_00772">
    <property type="entry name" value="OGT"/>
    <property type="match status" value="1"/>
</dbReference>
<comment type="subcellular location">
    <subcellularLocation>
        <location evidence="9">Cytoplasm</location>
    </subcellularLocation>
</comment>
<gene>
    <name evidence="12" type="ORF">SAMN05444374_10972</name>
</gene>
<evidence type="ECO:0000256" key="6">
    <source>
        <dbReference type="ARBA" id="ARBA00022763"/>
    </source>
</evidence>
<evidence type="ECO:0000259" key="10">
    <source>
        <dbReference type="Pfam" id="PF01035"/>
    </source>
</evidence>
<feature type="domain" description="Methylguanine DNA methyltransferase ribonuclease-like" evidence="11">
    <location>
        <begin position="4"/>
        <end position="71"/>
    </location>
</feature>
<evidence type="ECO:0000256" key="4">
    <source>
        <dbReference type="ARBA" id="ARBA00022603"/>
    </source>
</evidence>
<evidence type="ECO:0000256" key="7">
    <source>
        <dbReference type="ARBA" id="ARBA00023204"/>
    </source>
</evidence>
<evidence type="ECO:0000256" key="9">
    <source>
        <dbReference type="HAMAP-Rule" id="MF_00772"/>
    </source>
</evidence>
<evidence type="ECO:0000256" key="2">
    <source>
        <dbReference type="ARBA" id="ARBA00008711"/>
    </source>
</evidence>
<feature type="active site" description="Nucleophile; methyl group acceptor" evidence="9">
    <location>
        <position position="127"/>
    </location>
</feature>
<dbReference type="Pfam" id="PF01035">
    <property type="entry name" value="DNA_binding_1"/>
    <property type="match status" value="1"/>
</dbReference>
<dbReference type="SUPFAM" id="SSF46767">
    <property type="entry name" value="Methylated DNA-protein cysteine methyltransferase, C-terminal domain"/>
    <property type="match status" value="1"/>
</dbReference>
<comment type="catalytic activity">
    <reaction evidence="8 9">
        <text>a 6-O-methyl-2'-deoxyguanosine in DNA + L-cysteinyl-[protein] = S-methyl-L-cysteinyl-[protein] + a 2'-deoxyguanosine in DNA</text>
        <dbReference type="Rhea" id="RHEA:24000"/>
        <dbReference type="Rhea" id="RHEA-COMP:10131"/>
        <dbReference type="Rhea" id="RHEA-COMP:10132"/>
        <dbReference type="Rhea" id="RHEA-COMP:11367"/>
        <dbReference type="Rhea" id="RHEA-COMP:11368"/>
        <dbReference type="ChEBI" id="CHEBI:29950"/>
        <dbReference type="ChEBI" id="CHEBI:82612"/>
        <dbReference type="ChEBI" id="CHEBI:85445"/>
        <dbReference type="ChEBI" id="CHEBI:85448"/>
        <dbReference type="EC" id="2.1.1.63"/>
    </reaction>
</comment>
<dbReference type="EC" id="2.1.1.63" evidence="9"/>
<dbReference type="SUPFAM" id="SSF53155">
    <property type="entry name" value="Methylated DNA-protein cysteine methyltransferase domain"/>
    <property type="match status" value="1"/>
</dbReference>
<keyword evidence="7 9" id="KW-0234">DNA repair</keyword>
<evidence type="ECO:0000256" key="5">
    <source>
        <dbReference type="ARBA" id="ARBA00022679"/>
    </source>
</evidence>